<sequence>MNSIDRSRRRLAIAAAGLAGFVDAVGFLSAKGYFVSFMSGNTTRLGVDLAVHPAMAIVPAGLIAGFVLGVFVGALLAARAGAWRKVAVLGLVAGLLVGAALAHATGAGLAMLGLLVFAMGALNNTFQRDGEVSVGLTYMTGALVRFAQGLAARVSGTGGEGWANWLLLWLGLAAGAVAGAFALLAWSGLALWLASGWALALVLVAWHLRKTPPGP</sequence>
<keyword evidence="3" id="KW-1185">Reference proteome</keyword>
<feature type="transmembrane region" description="Helical" evidence="1">
    <location>
        <begin position="88"/>
        <end position="120"/>
    </location>
</feature>
<reference evidence="2 3" key="1">
    <citation type="journal article" date="2013" name="J. Microbiol. Biotechnol.">
        <title>Novosphingobium ginsenosidimutans sp. nov., with the ability to convert ginsenoside.</title>
        <authorList>
            <person name="Kim J.K."/>
            <person name="He D."/>
            <person name="Liu Q.M."/>
            <person name="Park H.Y."/>
            <person name="Jung M.S."/>
            <person name="Yoon M.H."/>
            <person name="Kim S.C."/>
            <person name="Im W.T."/>
        </authorList>
    </citation>
    <scope>NUCLEOTIDE SEQUENCE [LARGE SCALE GENOMIC DNA]</scope>
    <source>
        <strain evidence="2 3">FW-6</strain>
    </source>
</reference>
<feature type="transmembrane region" description="Helical" evidence="1">
    <location>
        <begin position="189"/>
        <end position="208"/>
    </location>
</feature>
<keyword evidence="1" id="KW-0472">Membrane</keyword>
<protein>
    <submittedName>
        <fullName evidence="2">DUF1275 domain-containing protein</fullName>
    </submittedName>
</protein>
<dbReference type="AlphaFoldDB" id="A0A5B8S3Z1"/>
<dbReference type="EMBL" id="CP042345">
    <property type="protein sequence ID" value="QEA15782.1"/>
    <property type="molecule type" value="Genomic_DNA"/>
</dbReference>
<dbReference type="Pfam" id="PF06912">
    <property type="entry name" value="DUF1275"/>
    <property type="match status" value="1"/>
</dbReference>
<dbReference type="PANTHER" id="PTHR37314">
    <property type="entry name" value="SLR0142 PROTEIN"/>
    <property type="match status" value="1"/>
</dbReference>
<organism evidence="2 3">
    <name type="scientific">Novosphingobium ginsenosidimutans</name>
    <dbReference type="NCBI Taxonomy" id="1176536"/>
    <lineage>
        <taxon>Bacteria</taxon>
        <taxon>Pseudomonadati</taxon>
        <taxon>Pseudomonadota</taxon>
        <taxon>Alphaproteobacteria</taxon>
        <taxon>Sphingomonadales</taxon>
        <taxon>Sphingomonadaceae</taxon>
        <taxon>Novosphingobium</taxon>
    </lineage>
</organism>
<gene>
    <name evidence="2" type="ORF">FRF71_06305</name>
</gene>
<feature type="transmembrane region" description="Helical" evidence="1">
    <location>
        <begin position="163"/>
        <end position="183"/>
    </location>
</feature>
<accession>A0A5B8S3Z1</accession>
<dbReference type="PANTHER" id="PTHR37314:SF4">
    <property type="entry name" value="UPF0700 TRANSMEMBRANE PROTEIN YOAK"/>
    <property type="match status" value="1"/>
</dbReference>
<name>A0A5B8S3Z1_9SPHN</name>
<dbReference type="OrthoDB" id="885342at2"/>
<keyword evidence="1" id="KW-1133">Transmembrane helix</keyword>
<keyword evidence="1" id="KW-0812">Transmembrane</keyword>
<dbReference type="Proteomes" id="UP000321172">
    <property type="component" value="Chromosome"/>
</dbReference>
<evidence type="ECO:0000256" key="1">
    <source>
        <dbReference type="SAM" id="Phobius"/>
    </source>
</evidence>
<dbReference type="KEGG" id="ngf:FRF71_06305"/>
<proteinExistence type="predicted"/>
<evidence type="ECO:0000313" key="2">
    <source>
        <dbReference type="EMBL" id="QEA15782.1"/>
    </source>
</evidence>
<dbReference type="InterPro" id="IPR010699">
    <property type="entry name" value="DUF1275"/>
</dbReference>
<feature type="transmembrane region" description="Helical" evidence="1">
    <location>
        <begin position="54"/>
        <end position="76"/>
    </location>
</feature>
<evidence type="ECO:0000313" key="3">
    <source>
        <dbReference type="Proteomes" id="UP000321172"/>
    </source>
</evidence>
<dbReference type="RefSeq" id="WP_147089760.1">
    <property type="nucleotide sequence ID" value="NZ_BAABJD010000001.1"/>
</dbReference>